<sequence>MQPRQLHLLTLPRELRDHIYRHYVYTSGGDGYIFDYEARKLRLADNRPIDLGLMYTCRLAAAEMRGLALRLNTITFSTLYSEELRSRAGRWAFLLKLAHGTSSGEVPSVFRDSQCQILEFAASDPVIHDFLIENQPAPPWREDACDPTVYTHLNKEPWRMPTHAQMDSLVTSDKPMPKNFHNPWKHCRQFWETDKGKYRFSAAAAAIHFLGSIPASTRQHIRNLVLDEDHPSSGHPECHAQGLRPFCLENGSLRIERRVRLWETLFLTGQLWRSTVELDIWRARGPKTIWSRGMTKEIAEWMAEAALPTVPEAITLVIDGNPAPEVSSDVFRDVVQADAAWQTAIDRAFPPSRVSPLDFLLKTAVKPYQCKGFPELLKAVCNGDPSSRIRCNFDPGEPWDDGQIDEIIKANPSDDPFELADAWRQARWPVGFKPPPPLPPYYKMLDELLMTEN</sequence>
<dbReference type="AlphaFoldDB" id="A0AAE0K519"/>
<evidence type="ECO:0000313" key="1">
    <source>
        <dbReference type="EMBL" id="KAK3369767.1"/>
    </source>
</evidence>
<proteinExistence type="predicted"/>
<comment type="caution">
    <text evidence="1">The sequence shown here is derived from an EMBL/GenBank/DDBJ whole genome shotgun (WGS) entry which is preliminary data.</text>
</comment>
<reference evidence="1" key="2">
    <citation type="submission" date="2023-06" db="EMBL/GenBank/DDBJ databases">
        <authorList>
            <consortium name="Lawrence Berkeley National Laboratory"/>
            <person name="Haridas S."/>
            <person name="Hensen N."/>
            <person name="Bonometti L."/>
            <person name="Westerberg I."/>
            <person name="Brannstrom I.O."/>
            <person name="Guillou S."/>
            <person name="Cros-Aarteil S."/>
            <person name="Calhoun S."/>
            <person name="Kuo A."/>
            <person name="Mondo S."/>
            <person name="Pangilinan J."/>
            <person name="Riley R."/>
            <person name="Labutti K."/>
            <person name="Andreopoulos B."/>
            <person name="Lipzen A."/>
            <person name="Chen C."/>
            <person name="Yanf M."/>
            <person name="Daum C."/>
            <person name="Ng V."/>
            <person name="Clum A."/>
            <person name="Steindorff A."/>
            <person name="Ohm R."/>
            <person name="Martin F."/>
            <person name="Silar P."/>
            <person name="Natvig D."/>
            <person name="Lalanne C."/>
            <person name="Gautier V."/>
            <person name="Ament-Velasquez S.L."/>
            <person name="Kruys A."/>
            <person name="Hutchinson M.I."/>
            <person name="Powell A.J."/>
            <person name="Barry K."/>
            <person name="Miller A.N."/>
            <person name="Grigoriev I.V."/>
            <person name="Debuchy R."/>
            <person name="Gladieux P."/>
            <person name="Thoren M.H."/>
            <person name="Johannesson H."/>
        </authorList>
    </citation>
    <scope>NUCLEOTIDE SEQUENCE</scope>
    <source>
        <strain evidence="1">CBS 958.72</strain>
    </source>
</reference>
<protein>
    <submittedName>
        <fullName evidence="1">Uncharacterized protein</fullName>
    </submittedName>
</protein>
<reference evidence="1" key="1">
    <citation type="journal article" date="2023" name="Mol. Phylogenet. Evol.">
        <title>Genome-scale phylogeny and comparative genomics of the fungal order Sordariales.</title>
        <authorList>
            <person name="Hensen N."/>
            <person name="Bonometti L."/>
            <person name="Westerberg I."/>
            <person name="Brannstrom I.O."/>
            <person name="Guillou S."/>
            <person name="Cros-Aarteil S."/>
            <person name="Calhoun S."/>
            <person name="Haridas S."/>
            <person name="Kuo A."/>
            <person name="Mondo S."/>
            <person name="Pangilinan J."/>
            <person name="Riley R."/>
            <person name="LaButti K."/>
            <person name="Andreopoulos B."/>
            <person name="Lipzen A."/>
            <person name="Chen C."/>
            <person name="Yan M."/>
            <person name="Daum C."/>
            <person name="Ng V."/>
            <person name="Clum A."/>
            <person name="Steindorff A."/>
            <person name="Ohm R.A."/>
            <person name="Martin F."/>
            <person name="Silar P."/>
            <person name="Natvig D.O."/>
            <person name="Lalanne C."/>
            <person name="Gautier V."/>
            <person name="Ament-Velasquez S.L."/>
            <person name="Kruys A."/>
            <person name="Hutchinson M.I."/>
            <person name="Powell A.J."/>
            <person name="Barry K."/>
            <person name="Miller A.N."/>
            <person name="Grigoriev I.V."/>
            <person name="Debuchy R."/>
            <person name="Gladieux P."/>
            <person name="Hiltunen Thoren M."/>
            <person name="Johannesson H."/>
        </authorList>
    </citation>
    <scope>NUCLEOTIDE SEQUENCE</scope>
    <source>
        <strain evidence="1">CBS 958.72</strain>
    </source>
</reference>
<dbReference type="Proteomes" id="UP001287356">
    <property type="component" value="Unassembled WGS sequence"/>
</dbReference>
<gene>
    <name evidence="1" type="ORF">B0T24DRAFT_532555</name>
</gene>
<dbReference type="EMBL" id="JAULSN010000006">
    <property type="protein sequence ID" value="KAK3369767.1"/>
    <property type="molecule type" value="Genomic_DNA"/>
</dbReference>
<accession>A0AAE0K519</accession>
<name>A0AAE0K519_9PEZI</name>
<evidence type="ECO:0000313" key="2">
    <source>
        <dbReference type="Proteomes" id="UP001287356"/>
    </source>
</evidence>
<organism evidence="1 2">
    <name type="scientific">Lasiosphaeria ovina</name>
    <dbReference type="NCBI Taxonomy" id="92902"/>
    <lineage>
        <taxon>Eukaryota</taxon>
        <taxon>Fungi</taxon>
        <taxon>Dikarya</taxon>
        <taxon>Ascomycota</taxon>
        <taxon>Pezizomycotina</taxon>
        <taxon>Sordariomycetes</taxon>
        <taxon>Sordariomycetidae</taxon>
        <taxon>Sordariales</taxon>
        <taxon>Lasiosphaeriaceae</taxon>
        <taxon>Lasiosphaeria</taxon>
    </lineage>
</organism>
<keyword evidence="2" id="KW-1185">Reference proteome</keyword>